<evidence type="ECO:0000313" key="4">
    <source>
        <dbReference type="Proteomes" id="UP000694844"/>
    </source>
</evidence>
<protein>
    <submittedName>
        <fullName evidence="5">Uncharacterized protein LOC111124330</fullName>
    </submittedName>
</protein>
<dbReference type="GeneID" id="111124330"/>
<evidence type="ECO:0000256" key="3">
    <source>
        <dbReference type="SAM" id="SignalP"/>
    </source>
</evidence>
<feature type="chain" id="PRO_5034828619" evidence="3">
    <location>
        <begin position="22"/>
        <end position="464"/>
    </location>
</feature>
<feature type="signal peptide" evidence="3">
    <location>
        <begin position="1"/>
        <end position="21"/>
    </location>
</feature>
<proteinExistence type="predicted"/>
<organism evidence="4 5">
    <name type="scientific">Crassostrea virginica</name>
    <name type="common">Eastern oyster</name>
    <dbReference type="NCBI Taxonomy" id="6565"/>
    <lineage>
        <taxon>Eukaryota</taxon>
        <taxon>Metazoa</taxon>
        <taxon>Spiralia</taxon>
        <taxon>Lophotrochozoa</taxon>
        <taxon>Mollusca</taxon>
        <taxon>Bivalvia</taxon>
        <taxon>Autobranchia</taxon>
        <taxon>Pteriomorphia</taxon>
        <taxon>Ostreida</taxon>
        <taxon>Ostreoidea</taxon>
        <taxon>Ostreidae</taxon>
        <taxon>Crassostrea</taxon>
    </lineage>
</organism>
<dbReference type="RefSeq" id="XP_022322889.1">
    <property type="nucleotide sequence ID" value="XM_022467181.1"/>
</dbReference>
<dbReference type="AlphaFoldDB" id="A0A8B8D5T0"/>
<feature type="compositionally biased region" description="Polar residues" evidence="1">
    <location>
        <begin position="373"/>
        <end position="384"/>
    </location>
</feature>
<feature type="transmembrane region" description="Helical" evidence="2">
    <location>
        <begin position="306"/>
        <end position="331"/>
    </location>
</feature>
<sequence length="464" mass="50603">MNLRLIIVFTCNLGFTGQIVAPCTFLTEWDGLWYDSRKKEVTLSQTTSAVLSGWTVNAYASSVTSWTCVEQSADAYLMKGDQNVNVFGSLHSAYLCLRVALVTDVSFTYTIQSDEQSNAGGERVTILPATTNASLSGDCVAASPPGPEEYHVLVKADNVSNVRQYFPEPLLAVLYNSAFVKTGPVCDSDVILDMCSDRSTMNRTECSAVLGQVSVSEYYCVAHVQDGANFYVSLLNPQTTGSNQQHFLCLAVTKLNSQVYISDNIGSCAKGQDPGVKQPNGTEALVMYASVLCPFETSTAEETSDVGLIIGSVIASLVILGLILAITIVCLRKKCRDKIRTRCCSRCGKRVNITPHHRNKLWASTGSDKENGTETAVTSDQELSVSPAENMEFGKAPVDVRKDICLSTVHEPAVTSINELKDPDDQDVMMTSGKNSSQFLRQKTEEDMAELRRINERVNLAKNQ</sequence>
<dbReference type="Proteomes" id="UP000694844">
    <property type="component" value="Chromosome 3"/>
</dbReference>
<keyword evidence="3" id="KW-0732">Signal</keyword>
<dbReference type="OrthoDB" id="6124869at2759"/>
<dbReference type="KEGG" id="cvn:111124330"/>
<gene>
    <name evidence="5" type="primary">LOC111124330</name>
</gene>
<feature type="region of interest" description="Disordered" evidence="1">
    <location>
        <begin position="361"/>
        <end position="385"/>
    </location>
</feature>
<name>A0A8B8D5T0_CRAVI</name>
<keyword evidence="4" id="KW-1185">Reference proteome</keyword>
<keyword evidence="2" id="KW-0472">Membrane</keyword>
<reference evidence="5" key="1">
    <citation type="submission" date="2025-08" db="UniProtKB">
        <authorList>
            <consortium name="RefSeq"/>
        </authorList>
    </citation>
    <scope>IDENTIFICATION</scope>
    <source>
        <tissue evidence="5">Whole sample</tissue>
    </source>
</reference>
<keyword evidence="2" id="KW-1133">Transmembrane helix</keyword>
<evidence type="ECO:0000256" key="2">
    <source>
        <dbReference type="SAM" id="Phobius"/>
    </source>
</evidence>
<accession>A0A8B8D5T0</accession>
<evidence type="ECO:0000313" key="5">
    <source>
        <dbReference type="RefSeq" id="XP_022322889.1"/>
    </source>
</evidence>
<keyword evidence="2" id="KW-0812">Transmembrane</keyword>
<evidence type="ECO:0000256" key="1">
    <source>
        <dbReference type="SAM" id="MobiDB-lite"/>
    </source>
</evidence>